<evidence type="ECO:0000256" key="1">
    <source>
        <dbReference type="SAM" id="MobiDB-lite"/>
    </source>
</evidence>
<feature type="region of interest" description="Disordered" evidence="1">
    <location>
        <begin position="108"/>
        <end position="131"/>
    </location>
</feature>
<dbReference type="AlphaFoldDB" id="A0A8J5XBP4"/>
<dbReference type="EMBL" id="JAGTXO010000031">
    <property type="protein sequence ID" value="KAG8460587.1"/>
    <property type="molecule type" value="Genomic_DNA"/>
</dbReference>
<name>A0A8J5XBP4_DIALT</name>
<evidence type="ECO:0000313" key="3">
    <source>
        <dbReference type="Proteomes" id="UP000751190"/>
    </source>
</evidence>
<protein>
    <submittedName>
        <fullName evidence="2">Uncharacterized protein</fullName>
    </submittedName>
</protein>
<sequence length="131" mass="14308">MNCGRRASRTDRPDRWPTQCPRIFRRHRLLVKALSLQAMEQIQPAIANMQKTVTEIPAMAQEMTSSAIASAKTSIHGVVDPAVASVQKAKEEAIEKFPILAKCLPGDATEETVAEAPAPPKEPEPEPEPAE</sequence>
<dbReference type="Proteomes" id="UP000751190">
    <property type="component" value="Unassembled WGS sequence"/>
</dbReference>
<reference evidence="2" key="1">
    <citation type="submission" date="2021-05" db="EMBL/GenBank/DDBJ databases">
        <title>The genome of the haptophyte Pavlova lutheri (Diacronema luteri, Pavlovales) - a model for lipid biosynthesis in eukaryotic algae.</title>
        <authorList>
            <person name="Hulatt C.J."/>
            <person name="Posewitz M.C."/>
        </authorList>
    </citation>
    <scope>NUCLEOTIDE SEQUENCE</scope>
    <source>
        <strain evidence="2">NIVA-4/92</strain>
    </source>
</reference>
<proteinExistence type="predicted"/>
<organism evidence="2 3">
    <name type="scientific">Diacronema lutheri</name>
    <name type="common">Unicellular marine alga</name>
    <name type="synonym">Monochrysis lutheri</name>
    <dbReference type="NCBI Taxonomy" id="2081491"/>
    <lineage>
        <taxon>Eukaryota</taxon>
        <taxon>Haptista</taxon>
        <taxon>Haptophyta</taxon>
        <taxon>Pavlovophyceae</taxon>
        <taxon>Pavlovales</taxon>
        <taxon>Pavlovaceae</taxon>
        <taxon>Diacronema</taxon>
    </lineage>
</organism>
<evidence type="ECO:0000313" key="2">
    <source>
        <dbReference type="EMBL" id="KAG8460587.1"/>
    </source>
</evidence>
<comment type="caution">
    <text evidence="2">The sequence shown here is derived from an EMBL/GenBank/DDBJ whole genome shotgun (WGS) entry which is preliminary data.</text>
</comment>
<keyword evidence="3" id="KW-1185">Reference proteome</keyword>
<accession>A0A8J5XBP4</accession>
<gene>
    <name evidence="2" type="ORF">KFE25_011362</name>
</gene>